<dbReference type="Proteomes" id="UP001485043">
    <property type="component" value="Unassembled WGS sequence"/>
</dbReference>
<feature type="transmembrane region" description="Helical" evidence="1">
    <location>
        <begin position="191"/>
        <end position="213"/>
    </location>
</feature>
<dbReference type="AlphaFoldDB" id="A0AAW1TGP4"/>
<comment type="caution">
    <text evidence="2">The sequence shown here is derived from an EMBL/GenBank/DDBJ whole genome shotgun (WGS) entry which is preliminary data.</text>
</comment>
<feature type="transmembrane region" description="Helical" evidence="1">
    <location>
        <begin position="112"/>
        <end position="135"/>
    </location>
</feature>
<keyword evidence="3" id="KW-1185">Reference proteome</keyword>
<feature type="transmembrane region" description="Helical" evidence="1">
    <location>
        <begin position="48"/>
        <end position="70"/>
    </location>
</feature>
<accession>A0AAW1TGP4</accession>
<evidence type="ECO:0000313" key="3">
    <source>
        <dbReference type="Proteomes" id="UP001485043"/>
    </source>
</evidence>
<protein>
    <submittedName>
        <fullName evidence="2">Uncharacterized protein</fullName>
    </submittedName>
</protein>
<organism evidence="2 3">
    <name type="scientific">Apatococcus fuscideae</name>
    <dbReference type="NCBI Taxonomy" id="2026836"/>
    <lineage>
        <taxon>Eukaryota</taxon>
        <taxon>Viridiplantae</taxon>
        <taxon>Chlorophyta</taxon>
        <taxon>core chlorophytes</taxon>
        <taxon>Trebouxiophyceae</taxon>
        <taxon>Chlorellales</taxon>
        <taxon>Chlorellaceae</taxon>
        <taxon>Apatococcus</taxon>
    </lineage>
</organism>
<keyword evidence="1" id="KW-0472">Membrane</keyword>
<proteinExistence type="predicted"/>
<name>A0AAW1TGP4_9CHLO</name>
<keyword evidence="1" id="KW-1133">Transmembrane helix</keyword>
<sequence>MGFFNSKRPQEGAVSLRKSNEQPLAGSHHLEREPAHPRGSRRSVGLKVVTSLLAILLFLAAGLSIAALVATSWHRFWFYYNGSGIRLRTGYFQWEESTDTVRHSLKEFSKGVYVMGIISLCFTGVSALTAMICFIPVVAKRTNRKLLFIWAQLISLALAGVLIAFYIITAIYEAQYLIPRTRALSICHPDWAWCLAMGSAIAWWLTSLLALGLPVRRRQPESLPIVANGVFGARDMDTIAPLSSPKVAGHDNVAWAQAEPTPELPHKKLRRGRLFGRKSSGAEAAMPTGAMSSALPAGAAAAPSAPVAEPAPIGARYSQWIQNSQPNRIPTRN</sequence>
<dbReference type="EMBL" id="JALJOV010000050">
    <property type="protein sequence ID" value="KAK9868008.1"/>
    <property type="molecule type" value="Genomic_DNA"/>
</dbReference>
<evidence type="ECO:0000256" key="1">
    <source>
        <dbReference type="SAM" id="Phobius"/>
    </source>
</evidence>
<gene>
    <name evidence="2" type="ORF">WJX84_001878</name>
</gene>
<feature type="transmembrane region" description="Helical" evidence="1">
    <location>
        <begin position="147"/>
        <end position="171"/>
    </location>
</feature>
<reference evidence="2 3" key="1">
    <citation type="journal article" date="2024" name="Nat. Commun.">
        <title>Phylogenomics reveals the evolutionary origins of lichenization in chlorophyte algae.</title>
        <authorList>
            <person name="Puginier C."/>
            <person name="Libourel C."/>
            <person name="Otte J."/>
            <person name="Skaloud P."/>
            <person name="Haon M."/>
            <person name="Grisel S."/>
            <person name="Petersen M."/>
            <person name="Berrin J.G."/>
            <person name="Delaux P.M."/>
            <person name="Dal Grande F."/>
            <person name="Keller J."/>
        </authorList>
    </citation>
    <scope>NUCLEOTIDE SEQUENCE [LARGE SCALE GENOMIC DNA]</scope>
    <source>
        <strain evidence="2 3">SAG 2523</strain>
    </source>
</reference>
<keyword evidence="1" id="KW-0812">Transmembrane</keyword>
<evidence type="ECO:0000313" key="2">
    <source>
        <dbReference type="EMBL" id="KAK9868008.1"/>
    </source>
</evidence>